<dbReference type="Pfam" id="PF13091">
    <property type="entry name" value="PLDc_2"/>
    <property type="match status" value="2"/>
</dbReference>
<dbReference type="CDD" id="cd09110">
    <property type="entry name" value="PLDc_CLS_1"/>
    <property type="match status" value="1"/>
</dbReference>
<keyword evidence="2" id="KW-0808">Transferase</keyword>
<dbReference type="EMBL" id="UOFV01000408">
    <property type="protein sequence ID" value="VAX03551.1"/>
    <property type="molecule type" value="Genomic_DNA"/>
</dbReference>
<dbReference type="PANTHER" id="PTHR21248">
    <property type="entry name" value="CARDIOLIPIN SYNTHASE"/>
    <property type="match status" value="1"/>
</dbReference>
<feature type="domain" description="PLD phosphodiesterase" evidence="1">
    <location>
        <begin position="112"/>
        <end position="139"/>
    </location>
</feature>
<dbReference type="GO" id="GO:0016020">
    <property type="term" value="C:membrane"/>
    <property type="evidence" value="ECO:0007669"/>
    <property type="project" value="TreeGrafter"/>
</dbReference>
<dbReference type="EC" id="2.7.8.-" evidence="2"/>
<dbReference type="InterPro" id="IPR001736">
    <property type="entry name" value="PLipase_D/transphosphatidylase"/>
</dbReference>
<dbReference type="SMART" id="SM00155">
    <property type="entry name" value="PLDc"/>
    <property type="match status" value="2"/>
</dbReference>
<evidence type="ECO:0000313" key="2">
    <source>
        <dbReference type="EMBL" id="VAX03551.1"/>
    </source>
</evidence>
<accession>A0A3B1APA7</accession>
<dbReference type="PANTHER" id="PTHR21248:SF23">
    <property type="entry name" value="CARDIOLIPIN SYNTHASE B"/>
    <property type="match status" value="1"/>
</dbReference>
<dbReference type="Gene3D" id="3.30.870.10">
    <property type="entry name" value="Endonuclease Chain A"/>
    <property type="match status" value="2"/>
</dbReference>
<dbReference type="AlphaFoldDB" id="A0A3B1APA7"/>
<dbReference type="PROSITE" id="PS50035">
    <property type="entry name" value="PLD"/>
    <property type="match status" value="1"/>
</dbReference>
<organism evidence="2">
    <name type="scientific">hydrothermal vent metagenome</name>
    <dbReference type="NCBI Taxonomy" id="652676"/>
    <lineage>
        <taxon>unclassified sequences</taxon>
        <taxon>metagenomes</taxon>
        <taxon>ecological metagenomes</taxon>
    </lineage>
</organism>
<gene>
    <name evidence="2" type="ORF">MNBD_GAMMA19-1815</name>
</gene>
<dbReference type="SUPFAM" id="SSF56024">
    <property type="entry name" value="Phospholipase D/nuclease"/>
    <property type="match status" value="2"/>
</dbReference>
<protein>
    <submittedName>
        <fullName evidence="2">Cardiolipin synthetase</fullName>
        <ecNumber evidence="2">2.7.8.-</ecNumber>
    </submittedName>
</protein>
<dbReference type="GO" id="GO:0008808">
    <property type="term" value="F:cardiolipin synthase activity"/>
    <property type="evidence" value="ECO:0007669"/>
    <property type="project" value="TreeGrafter"/>
</dbReference>
<sequence>MTTIFQRHFPWRENNDFQLLVDGGEIFPAMLASIRAAQSQILLEMYLVESGSLLDQFIISLIDAVQRGVNVYVLFDGYGARGLSNRDRQRIIQAGIHLAIYNPLRLGKVRRNLLRDHRKLLVVDTAQAFVGGMGLTDAFDVEVNPQTFWHDAAVCIEGPVVADWSAVFCRNWRYWARQRVLPVGGVNADVESVSAGQAGRVVGGRHFGALSIHHFFLKRVRNAERRVWMMTAYFVPSRRLLHALRKAAKRGVNVCLLLPGSKIDHPAVRYAGHRHYYSLLRAGVRIFEYQPRFLHAKVLMCDDWVSLGSSNVDRWNLRWNLEANQEIENSNFAARTRELFETDFAFSEECYLNTWQMRPRYQRVLEWFWGKVALWLENIGSRIRRKR</sequence>
<reference evidence="2" key="1">
    <citation type="submission" date="2018-06" db="EMBL/GenBank/DDBJ databases">
        <authorList>
            <person name="Zhirakovskaya E."/>
        </authorList>
    </citation>
    <scope>NUCLEOTIDE SEQUENCE</scope>
</reference>
<dbReference type="CDD" id="cd09159">
    <property type="entry name" value="PLDc_ybhO_like_2"/>
    <property type="match status" value="1"/>
</dbReference>
<proteinExistence type="predicted"/>
<dbReference type="GO" id="GO:0032049">
    <property type="term" value="P:cardiolipin biosynthetic process"/>
    <property type="evidence" value="ECO:0007669"/>
    <property type="project" value="UniProtKB-ARBA"/>
</dbReference>
<dbReference type="InterPro" id="IPR025202">
    <property type="entry name" value="PLD-like_dom"/>
</dbReference>
<name>A0A3B1APA7_9ZZZZ</name>
<evidence type="ECO:0000259" key="1">
    <source>
        <dbReference type="PROSITE" id="PS50035"/>
    </source>
</evidence>